<gene>
    <name evidence="2" type="ORF">MSAN_00368000</name>
</gene>
<feature type="region of interest" description="Disordered" evidence="1">
    <location>
        <begin position="171"/>
        <end position="241"/>
    </location>
</feature>
<name>A0A8H6ZBY6_9AGAR</name>
<feature type="compositionally biased region" description="Polar residues" evidence="1">
    <location>
        <begin position="190"/>
        <end position="208"/>
    </location>
</feature>
<sequence length="417" mass="46535">MINFDNWDQMFLQSLNGGLTVHQFDTPPQFVLDLGCGSGYWAMEAAKQWPNAQIVGFDLKAIQPELLALDASYMRSLEDAGFAPEPLPIANDIANRVQWVHGNFLDGLPFHSDYFDFIHISGIGLGVPEDEWQFVLEEVSRVMRPDGVLEMIEEDLIFPCVPPRPSRNTLAPLNLNFPPRERKDSAPPSAFSTRSSNTIFSDYSNSPAPESPDDQRVQKKPSLPTLPETGSDSSHRDSLPYEGSLNLEASLSRRETFFPQDMEAVTPDLDHHPEDHTRLKTAWDAMLSRRFLAPSLITVLPFYLSSCFENVQTHHSLQIHLPPGSKGPENESRSSGDSEDADTLFDGNAPSLGGDADMYSIYSKSTRSSQRTIPFWGPMHLAKTVNTVSACKEGHLGRIRTTIPRRPAPCYTQYRAA</sequence>
<dbReference type="EMBL" id="JACAZH010000002">
    <property type="protein sequence ID" value="KAF7374822.1"/>
    <property type="molecule type" value="Genomic_DNA"/>
</dbReference>
<dbReference type="AlphaFoldDB" id="A0A8H6ZBY6"/>
<dbReference type="PANTHER" id="PTHR43591:SF24">
    <property type="entry name" value="2-METHOXY-6-POLYPRENYL-1,4-BENZOQUINOL METHYLASE, MITOCHONDRIAL"/>
    <property type="match status" value="1"/>
</dbReference>
<dbReference type="OrthoDB" id="2013972at2759"/>
<dbReference type="PANTHER" id="PTHR43591">
    <property type="entry name" value="METHYLTRANSFERASE"/>
    <property type="match status" value="1"/>
</dbReference>
<dbReference type="CDD" id="cd02440">
    <property type="entry name" value="AdoMet_MTases"/>
    <property type="match status" value="1"/>
</dbReference>
<proteinExistence type="predicted"/>
<dbReference type="Proteomes" id="UP000623467">
    <property type="component" value="Unassembled WGS sequence"/>
</dbReference>
<dbReference type="InterPro" id="IPR029063">
    <property type="entry name" value="SAM-dependent_MTases_sf"/>
</dbReference>
<accession>A0A8H6ZBY6</accession>
<dbReference type="Gene3D" id="3.40.50.150">
    <property type="entry name" value="Vaccinia Virus protein VP39"/>
    <property type="match status" value="1"/>
</dbReference>
<comment type="caution">
    <text evidence="2">The sequence shown here is derived from an EMBL/GenBank/DDBJ whole genome shotgun (WGS) entry which is preliminary data.</text>
</comment>
<protein>
    <submittedName>
        <fullName evidence="2">Methyltransf-25 domain-containing protein</fullName>
    </submittedName>
</protein>
<evidence type="ECO:0000256" key="1">
    <source>
        <dbReference type="SAM" id="MobiDB-lite"/>
    </source>
</evidence>
<dbReference type="GO" id="GO:0008168">
    <property type="term" value="F:methyltransferase activity"/>
    <property type="evidence" value="ECO:0007669"/>
    <property type="project" value="TreeGrafter"/>
</dbReference>
<evidence type="ECO:0000313" key="2">
    <source>
        <dbReference type="EMBL" id="KAF7374822.1"/>
    </source>
</evidence>
<organism evidence="2 3">
    <name type="scientific">Mycena sanguinolenta</name>
    <dbReference type="NCBI Taxonomy" id="230812"/>
    <lineage>
        <taxon>Eukaryota</taxon>
        <taxon>Fungi</taxon>
        <taxon>Dikarya</taxon>
        <taxon>Basidiomycota</taxon>
        <taxon>Agaricomycotina</taxon>
        <taxon>Agaricomycetes</taxon>
        <taxon>Agaricomycetidae</taxon>
        <taxon>Agaricales</taxon>
        <taxon>Marasmiineae</taxon>
        <taxon>Mycenaceae</taxon>
        <taxon>Mycena</taxon>
    </lineage>
</organism>
<dbReference type="Pfam" id="PF13489">
    <property type="entry name" value="Methyltransf_23"/>
    <property type="match status" value="1"/>
</dbReference>
<feature type="region of interest" description="Disordered" evidence="1">
    <location>
        <begin position="318"/>
        <end position="351"/>
    </location>
</feature>
<keyword evidence="3" id="KW-1185">Reference proteome</keyword>
<reference evidence="2" key="1">
    <citation type="submission" date="2020-05" db="EMBL/GenBank/DDBJ databases">
        <title>Mycena genomes resolve the evolution of fungal bioluminescence.</title>
        <authorList>
            <person name="Tsai I.J."/>
        </authorList>
    </citation>
    <scope>NUCLEOTIDE SEQUENCE</scope>
    <source>
        <strain evidence="2">160909Yilan</strain>
    </source>
</reference>
<evidence type="ECO:0000313" key="3">
    <source>
        <dbReference type="Proteomes" id="UP000623467"/>
    </source>
</evidence>
<dbReference type="SUPFAM" id="SSF53335">
    <property type="entry name" value="S-adenosyl-L-methionine-dependent methyltransferases"/>
    <property type="match status" value="1"/>
</dbReference>